<feature type="domain" description="DC1-like C-terminal" evidence="3">
    <location>
        <begin position="520"/>
        <end position="559"/>
    </location>
</feature>
<comment type="caution">
    <text evidence="4">The sequence shown here is derived from an EMBL/GenBank/DDBJ whole genome shotgun (WGS) entry which is preliminary data.</text>
</comment>
<name>A0A8T1ZH87_9BRAS</name>
<dbReference type="InterPro" id="IPR053192">
    <property type="entry name" value="Vacuole_Formation_Reg"/>
</dbReference>
<dbReference type="Pfam" id="PF22926">
    <property type="entry name" value="C1-like_CT"/>
    <property type="match status" value="1"/>
</dbReference>
<dbReference type="InterPro" id="IPR054483">
    <property type="entry name" value="DC1-like_CT"/>
</dbReference>
<sequence>MGLKVASSSTFLQWKTQPIVHQSSSSPSKRRSTVHDGLFLSCHFMPQRRLNRSALFGTPSTKLHRPKSCELWESSSSSSRPIKTHSIRRVYSANLDPFSDEEFSKKIQELTLRFNVPNQNDDENSEPMIIHDYKANSIEPPWNEMVHLSSIEMKANSVDLPLSLRIIKKKRQWEEGVKHAGDFTSQISGLTRGQLDLYFILPESRRRRSGFTWGQLCFERSHQLQFLISPVGGECSGYVVHIRCALRKDIWDGKELEGVPEEVEEDDVDSFKRIADGVILHFSHRHQMKLETRGVVYDGNKFCQACVLPINEGNFYVCVECDFILHETCADAPRKKVHPLHPHPLKQKVDHGDDLFKCSACMRMSNGFGYGCTNQNCNYILDVVCASTAEPFNYQGHRHPLYLSLDPKEKPMCHICKSTKDKKVLNCIKSDFIICYECATLPYMVRYKHDEHYLTFCRGDEASGSDWCELCEGKLAIGGKEGFYKCKDCCTTLHINCLLGPDPYYKAGQTYEIGGVEILLLHNNSASRPICCMCNIRCPYPIVLVATVDMISYILCSSKHLT</sequence>
<reference evidence="4 5" key="1">
    <citation type="submission" date="2020-12" db="EMBL/GenBank/DDBJ databases">
        <title>Concerted genomic and epigenomic changes stabilize Arabidopsis allopolyploids.</title>
        <authorList>
            <person name="Chen Z."/>
        </authorList>
    </citation>
    <scope>NUCLEOTIDE SEQUENCE [LARGE SCALE GENOMIC DNA]</scope>
    <source>
        <strain evidence="4">Allo738</strain>
        <tissue evidence="4">Leaf</tissue>
    </source>
</reference>
<organism evidence="4 5">
    <name type="scientific">Arabidopsis thaliana x Arabidopsis arenosa</name>
    <dbReference type="NCBI Taxonomy" id="1240361"/>
    <lineage>
        <taxon>Eukaryota</taxon>
        <taxon>Viridiplantae</taxon>
        <taxon>Streptophyta</taxon>
        <taxon>Embryophyta</taxon>
        <taxon>Tracheophyta</taxon>
        <taxon>Spermatophyta</taxon>
        <taxon>Magnoliopsida</taxon>
        <taxon>eudicotyledons</taxon>
        <taxon>Gunneridae</taxon>
        <taxon>Pentapetalae</taxon>
        <taxon>rosids</taxon>
        <taxon>malvids</taxon>
        <taxon>Brassicales</taxon>
        <taxon>Brassicaceae</taxon>
        <taxon>Camelineae</taxon>
        <taxon>Arabidopsis</taxon>
    </lineage>
</organism>
<feature type="domain" description="DC1" evidence="2">
    <location>
        <begin position="282"/>
        <end position="330"/>
    </location>
</feature>
<dbReference type="AlphaFoldDB" id="A0A8T1ZH87"/>
<dbReference type="PANTHER" id="PTHR32410">
    <property type="entry name" value="CYSTEINE/HISTIDINE-RICH C1 DOMAIN FAMILY PROTEIN"/>
    <property type="match status" value="1"/>
</dbReference>
<evidence type="ECO:0000259" key="2">
    <source>
        <dbReference type="Pfam" id="PF03107"/>
    </source>
</evidence>
<keyword evidence="5" id="KW-1185">Reference proteome</keyword>
<dbReference type="PANTHER" id="PTHR32410:SF153">
    <property type="entry name" value="CHP-RICH ZINC FINGER PROTEIN-LIKE-RELATED"/>
    <property type="match status" value="1"/>
</dbReference>
<dbReference type="Proteomes" id="UP000694240">
    <property type="component" value="Chromosome 10"/>
</dbReference>
<dbReference type="Pfam" id="PF03107">
    <property type="entry name" value="C1_2"/>
    <property type="match status" value="3"/>
</dbReference>
<proteinExistence type="predicted"/>
<dbReference type="EMBL" id="JAEFBK010000010">
    <property type="protein sequence ID" value="KAG7558529.1"/>
    <property type="molecule type" value="Genomic_DNA"/>
</dbReference>
<evidence type="ECO:0000259" key="3">
    <source>
        <dbReference type="Pfam" id="PF22926"/>
    </source>
</evidence>
<accession>A0A8T1ZH87</accession>
<evidence type="ECO:0000256" key="1">
    <source>
        <dbReference type="ARBA" id="ARBA00022737"/>
    </source>
</evidence>
<feature type="domain" description="DC1" evidence="2">
    <location>
        <begin position="448"/>
        <end position="497"/>
    </location>
</feature>
<protein>
    <submittedName>
        <fullName evidence="4">DC1</fullName>
    </submittedName>
</protein>
<feature type="domain" description="DC1" evidence="2">
    <location>
        <begin position="339"/>
        <end position="386"/>
    </location>
</feature>
<dbReference type="InterPro" id="IPR004146">
    <property type="entry name" value="DC1"/>
</dbReference>
<keyword evidence="1" id="KW-0677">Repeat</keyword>
<evidence type="ECO:0000313" key="4">
    <source>
        <dbReference type="EMBL" id="KAG7558529.1"/>
    </source>
</evidence>
<evidence type="ECO:0000313" key="5">
    <source>
        <dbReference type="Proteomes" id="UP000694240"/>
    </source>
</evidence>
<gene>
    <name evidence="4" type="ORF">ISN45_Aa05g001780</name>
</gene>